<dbReference type="PANTHER" id="PTHR33993">
    <property type="entry name" value="GLYOXALASE-RELATED"/>
    <property type="match status" value="1"/>
</dbReference>
<dbReference type="Gene3D" id="3.10.180.10">
    <property type="entry name" value="2,3-Dihydroxybiphenyl 1,2-Dioxygenase, domain 1"/>
    <property type="match status" value="1"/>
</dbReference>
<evidence type="ECO:0000259" key="1">
    <source>
        <dbReference type="PROSITE" id="PS51819"/>
    </source>
</evidence>
<proteinExistence type="predicted"/>
<dbReference type="InterPro" id="IPR004360">
    <property type="entry name" value="Glyas_Fos-R_dOase_dom"/>
</dbReference>
<reference evidence="2 3" key="1">
    <citation type="submission" date="2020-08" db="EMBL/GenBank/DDBJ databases">
        <title>Streptomycin Non-resistant strain, P. mexicana.</title>
        <authorList>
            <person name="Ganesh-Kumar S."/>
            <person name="Zhe T."/>
            <person name="Yu Z."/>
            <person name="Min Y."/>
        </authorList>
    </citation>
    <scope>NUCLEOTIDE SEQUENCE [LARGE SCALE GENOMIC DNA]</scope>
    <source>
        <strain evidence="2 3">GTZY2</strain>
    </source>
</reference>
<protein>
    <submittedName>
        <fullName evidence="2">VOC family protein</fullName>
    </submittedName>
</protein>
<dbReference type="InterPro" id="IPR029068">
    <property type="entry name" value="Glyas_Bleomycin-R_OHBP_Dase"/>
</dbReference>
<evidence type="ECO:0000313" key="2">
    <source>
        <dbReference type="EMBL" id="QNN78769.1"/>
    </source>
</evidence>
<evidence type="ECO:0000313" key="3">
    <source>
        <dbReference type="Proteomes" id="UP000515838"/>
    </source>
</evidence>
<name>A0A7G9TF94_PSEMX</name>
<dbReference type="InterPro" id="IPR052164">
    <property type="entry name" value="Anthracycline_SecMetBiosynth"/>
</dbReference>
<dbReference type="PROSITE" id="PS51819">
    <property type="entry name" value="VOC"/>
    <property type="match status" value="1"/>
</dbReference>
<feature type="domain" description="VOC" evidence="1">
    <location>
        <begin position="9"/>
        <end position="115"/>
    </location>
</feature>
<dbReference type="AlphaFoldDB" id="A0A7G9TF94"/>
<dbReference type="PANTHER" id="PTHR33993:SF1">
    <property type="entry name" value="GLYOXALASE FAMILY PROTEIN"/>
    <property type="match status" value="1"/>
</dbReference>
<sequence length="116" mass="12674">MSTAEQHHRIDYLEFNVASIAASKAFYGAAFGWTFQDYGPDYCEFRDGRLTGGFAYGAPQPGGALVVLYSTALEDSQAQVEKAGGRITKPIFAFPGGRRFQFTDPDGYELAVWSAT</sequence>
<gene>
    <name evidence="2" type="ORF">IAE60_04900</name>
</gene>
<dbReference type="CDD" id="cd07247">
    <property type="entry name" value="SgaA_N_like"/>
    <property type="match status" value="1"/>
</dbReference>
<dbReference type="Pfam" id="PF00903">
    <property type="entry name" value="Glyoxalase"/>
    <property type="match status" value="1"/>
</dbReference>
<dbReference type="Proteomes" id="UP000515838">
    <property type="component" value="Chromosome"/>
</dbReference>
<dbReference type="RefSeq" id="WP_187574086.1">
    <property type="nucleotide sequence ID" value="NZ_CP060731.1"/>
</dbReference>
<accession>A0A7G9TF94</accession>
<dbReference type="InterPro" id="IPR037523">
    <property type="entry name" value="VOC_core"/>
</dbReference>
<dbReference type="SUPFAM" id="SSF54593">
    <property type="entry name" value="Glyoxalase/Bleomycin resistance protein/Dihydroxybiphenyl dioxygenase"/>
    <property type="match status" value="1"/>
</dbReference>
<dbReference type="EMBL" id="CP060731">
    <property type="protein sequence ID" value="QNN78769.1"/>
    <property type="molecule type" value="Genomic_DNA"/>
</dbReference>
<dbReference type="GeneID" id="81470293"/>
<organism evidence="2 3">
    <name type="scientific">Pseudoxanthomonas mexicana</name>
    <dbReference type="NCBI Taxonomy" id="128785"/>
    <lineage>
        <taxon>Bacteria</taxon>
        <taxon>Pseudomonadati</taxon>
        <taxon>Pseudomonadota</taxon>
        <taxon>Gammaproteobacteria</taxon>
        <taxon>Lysobacterales</taxon>
        <taxon>Lysobacteraceae</taxon>
        <taxon>Pseudoxanthomonas</taxon>
    </lineage>
</organism>